<keyword evidence="2" id="KW-1185">Reference proteome</keyword>
<dbReference type="InterPro" id="IPR003615">
    <property type="entry name" value="HNH_nuc"/>
</dbReference>
<organism evidence="1 2">
    <name type="scientific">Streptomyces fuscichromogenes</name>
    <dbReference type="NCBI Taxonomy" id="1324013"/>
    <lineage>
        <taxon>Bacteria</taxon>
        <taxon>Bacillati</taxon>
        <taxon>Actinomycetota</taxon>
        <taxon>Actinomycetes</taxon>
        <taxon>Kitasatosporales</taxon>
        <taxon>Streptomycetaceae</taxon>
        <taxon>Streptomyces</taxon>
    </lineage>
</organism>
<evidence type="ECO:0008006" key="3">
    <source>
        <dbReference type="Google" id="ProtNLM"/>
    </source>
</evidence>
<reference evidence="1" key="2">
    <citation type="submission" date="2020-09" db="EMBL/GenBank/DDBJ databases">
        <authorList>
            <person name="Sun Q."/>
            <person name="Zhou Y."/>
        </authorList>
    </citation>
    <scope>NUCLEOTIDE SEQUENCE</scope>
    <source>
        <strain evidence="1">CGMCC 4.7110</strain>
    </source>
</reference>
<reference evidence="1" key="1">
    <citation type="journal article" date="2014" name="Int. J. Syst. Evol. Microbiol.">
        <title>Complete genome sequence of Corynebacterium casei LMG S-19264T (=DSM 44701T), isolated from a smear-ripened cheese.</title>
        <authorList>
            <consortium name="US DOE Joint Genome Institute (JGI-PGF)"/>
            <person name="Walter F."/>
            <person name="Albersmeier A."/>
            <person name="Kalinowski J."/>
            <person name="Ruckert C."/>
        </authorList>
    </citation>
    <scope>NUCLEOTIDE SEQUENCE</scope>
    <source>
        <strain evidence="1">CGMCC 4.7110</strain>
    </source>
</reference>
<protein>
    <recommendedName>
        <fullName evidence="3">HNH endonuclease</fullName>
    </recommendedName>
</protein>
<dbReference type="EMBL" id="BMML01000002">
    <property type="protein sequence ID" value="GGM90594.1"/>
    <property type="molecule type" value="Genomic_DNA"/>
</dbReference>
<dbReference type="RefSeq" id="WP_189261157.1">
    <property type="nucleotide sequence ID" value="NZ_BMML01000002.1"/>
</dbReference>
<dbReference type="Proteomes" id="UP000653411">
    <property type="component" value="Unassembled WGS sequence"/>
</dbReference>
<name>A0A917UIV1_9ACTN</name>
<dbReference type="CDD" id="cd00085">
    <property type="entry name" value="HNHc"/>
    <property type="match status" value="1"/>
</dbReference>
<evidence type="ECO:0000313" key="2">
    <source>
        <dbReference type="Proteomes" id="UP000653411"/>
    </source>
</evidence>
<dbReference type="AlphaFoldDB" id="A0A917UIV1"/>
<gene>
    <name evidence="1" type="ORF">GCM10011578_008060</name>
</gene>
<evidence type="ECO:0000313" key="1">
    <source>
        <dbReference type="EMBL" id="GGM90594.1"/>
    </source>
</evidence>
<sequence>MGAGAYTRERLAPEVAQARNWTDLMRRLSLNPSGGQRRVLQEHVTRHELDTSHFVKRSPWRKYPDAAIAEAATSSSSLREVALKLGATPATGTLSHIRRRLDAAGIDISHFPGMDRPELDLPFTSEELRAAAATVTSVRGVARMLGVPDDSRSRATLCRMLAAQLIDTSHFSHRRAVIPEDELRGLVGTCTSYAEVMRGLGMDVNDTNHRRVRRAASRLGLDTGHFTRRSWGRPERPAPPSTSHRVLVILPQQAGRTNRSRLHQALTEIGVPYACVECGNVGEWRGRPITLQIDHVNGNWRDNRQENLRYLCPNCHALTETWCRQKSRVPLAECPDGPVH</sequence>
<proteinExistence type="predicted"/>
<accession>A0A917UIV1</accession>
<comment type="caution">
    <text evidence="1">The sequence shown here is derived from an EMBL/GenBank/DDBJ whole genome shotgun (WGS) entry which is preliminary data.</text>
</comment>